<dbReference type="PATRIC" id="fig|431306.5.peg.842"/>
<evidence type="ECO:0000313" key="2">
    <source>
        <dbReference type="Proteomes" id="UP000068250"/>
    </source>
</evidence>
<dbReference type="STRING" id="431306.AGA_857"/>
<protein>
    <submittedName>
        <fullName evidence="1">Uncharacterized protein</fullName>
    </submittedName>
</protein>
<dbReference type="Proteomes" id="UP000068250">
    <property type="component" value="Chromosome I"/>
</dbReference>
<dbReference type="OrthoDB" id="7222329at2"/>
<gene>
    <name evidence="1" type="ORF">AGA_857</name>
</gene>
<sequence>MMLTESQRADLASIITLAASCLREEEVHLDTAHFFQHTGAKLALSIRPKREPAFSAELMRAQEVVA</sequence>
<dbReference type="EMBL" id="LN609302">
    <property type="protein sequence ID" value="CEF54579.1"/>
    <property type="molecule type" value="Genomic_DNA"/>
</dbReference>
<dbReference type="AlphaFoldDB" id="A0A0U5F3S4"/>
<organism evidence="1 2">
    <name type="scientific">Acetobacter ghanensis</name>
    <dbReference type="NCBI Taxonomy" id="431306"/>
    <lineage>
        <taxon>Bacteria</taxon>
        <taxon>Pseudomonadati</taxon>
        <taxon>Pseudomonadota</taxon>
        <taxon>Alphaproteobacteria</taxon>
        <taxon>Acetobacterales</taxon>
        <taxon>Acetobacteraceae</taxon>
        <taxon>Acetobacter</taxon>
    </lineage>
</organism>
<reference evidence="2" key="1">
    <citation type="submission" date="2014-09" db="EMBL/GenBank/DDBJ databases">
        <authorList>
            <person name="Illeghems K.G."/>
        </authorList>
    </citation>
    <scope>NUCLEOTIDE SEQUENCE [LARGE SCALE GENOMIC DNA]</scope>
    <source>
        <strain evidence="2">LMG 23848T</strain>
    </source>
</reference>
<dbReference type="RefSeq" id="WP_157065289.1">
    <property type="nucleotide sequence ID" value="NZ_LN609302.1"/>
</dbReference>
<name>A0A0U5F3S4_9PROT</name>
<proteinExistence type="predicted"/>
<evidence type="ECO:0000313" key="1">
    <source>
        <dbReference type="EMBL" id="CEF54579.1"/>
    </source>
</evidence>
<accession>A0A0U5F3S4</accession>